<accession>A0ABV7HT63</accession>
<reference evidence="3" key="1">
    <citation type="journal article" date="2019" name="Int. J. Syst. Evol. Microbiol.">
        <title>The Global Catalogue of Microorganisms (GCM) 10K type strain sequencing project: providing services to taxonomists for standard genome sequencing and annotation.</title>
        <authorList>
            <consortium name="The Broad Institute Genomics Platform"/>
            <consortium name="The Broad Institute Genome Sequencing Center for Infectious Disease"/>
            <person name="Wu L."/>
            <person name="Ma J."/>
        </authorList>
    </citation>
    <scope>NUCLEOTIDE SEQUENCE [LARGE SCALE GENOMIC DNA]</scope>
    <source>
        <strain evidence="3">KCTC 52141</strain>
    </source>
</reference>
<dbReference type="Proteomes" id="UP001595548">
    <property type="component" value="Unassembled WGS sequence"/>
</dbReference>
<keyword evidence="1" id="KW-0732">Signal</keyword>
<organism evidence="2 3">
    <name type="scientific">Gilvimarinus japonicus</name>
    <dbReference type="NCBI Taxonomy" id="1796469"/>
    <lineage>
        <taxon>Bacteria</taxon>
        <taxon>Pseudomonadati</taxon>
        <taxon>Pseudomonadota</taxon>
        <taxon>Gammaproteobacteria</taxon>
        <taxon>Cellvibrionales</taxon>
        <taxon>Cellvibrionaceae</taxon>
        <taxon>Gilvimarinus</taxon>
    </lineage>
</organism>
<proteinExistence type="predicted"/>
<dbReference type="Gene3D" id="3.30.1150.10">
    <property type="match status" value="1"/>
</dbReference>
<feature type="signal peptide" evidence="1">
    <location>
        <begin position="1"/>
        <end position="26"/>
    </location>
</feature>
<feature type="chain" id="PRO_5047499511" evidence="1">
    <location>
        <begin position="27"/>
        <end position="244"/>
    </location>
</feature>
<gene>
    <name evidence="2" type="ORF">ACFOEB_04865</name>
</gene>
<protein>
    <submittedName>
        <fullName evidence="2">Uncharacterized protein</fullName>
    </submittedName>
</protein>
<name>A0ABV7HT63_9GAMM</name>
<keyword evidence="3" id="KW-1185">Reference proteome</keyword>
<dbReference type="EMBL" id="JBHRTL010000004">
    <property type="protein sequence ID" value="MFC3154527.1"/>
    <property type="molecule type" value="Genomic_DNA"/>
</dbReference>
<dbReference type="RefSeq" id="WP_382414818.1">
    <property type="nucleotide sequence ID" value="NZ_AP031500.1"/>
</dbReference>
<sequence>MKTLLTNKVLGSLAILAVVLPFSSSASSMYQPAQFGDAVDQVSQKVVIPEQMRQEQRTISVYCQADIAATGVTSNVSCFDKAAYDDLQGQTQRAIEGLSFAPAQVDGTAVPVRMGFRVVYSRNDSQPNVVMLPNLGTLQREYGVSYVAPQERLDQADWYSAYAADGNANGKPFFNEGQLARVVGEVNADGEVSSVKTVEARGRTRRDAKVVEGALKNSRFIPGFVGDDAVNMHYIAVLNYPEND</sequence>
<evidence type="ECO:0000313" key="2">
    <source>
        <dbReference type="EMBL" id="MFC3154527.1"/>
    </source>
</evidence>
<evidence type="ECO:0000313" key="3">
    <source>
        <dbReference type="Proteomes" id="UP001595548"/>
    </source>
</evidence>
<dbReference type="SUPFAM" id="SSF74653">
    <property type="entry name" value="TolA/TonB C-terminal domain"/>
    <property type="match status" value="1"/>
</dbReference>
<comment type="caution">
    <text evidence="2">The sequence shown here is derived from an EMBL/GenBank/DDBJ whole genome shotgun (WGS) entry which is preliminary data.</text>
</comment>
<evidence type="ECO:0000256" key="1">
    <source>
        <dbReference type="SAM" id="SignalP"/>
    </source>
</evidence>